<feature type="domain" description="TonB-dependent receptor plug" evidence="12">
    <location>
        <begin position="62"/>
        <end position="162"/>
    </location>
</feature>
<feature type="chain" id="PRO_5010530794" evidence="10">
    <location>
        <begin position="29"/>
        <end position="904"/>
    </location>
</feature>
<keyword evidence="7 8" id="KW-0998">Cell outer membrane</keyword>
<keyword evidence="5 9" id="KW-0798">TonB box</keyword>
<dbReference type="InterPro" id="IPR037066">
    <property type="entry name" value="Plug_dom_sf"/>
</dbReference>
<proteinExistence type="inferred from homology"/>
<evidence type="ECO:0000256" key="10">
    <source>
        <dbReference type="SAM" id="SignalP"/>
    </source>
</evidence>
<evidence type="ECO:0000256" key="6">
    <source>
        <dbReference type="ARBA" id="ARBA00023136"/>
    </source>
</evidence>
<keyword evidence="14" id="KW-1185">Reference proteome</keyword>
<evidence type="ECO:0000256" key="2">
    <source>
        <dbReference type="ARBA" id="ARBA00022448"/>
    </source>
</evidence>
<dbReference type="Gene3D" id="2.170.130.10">
    <property type="entry name" value="TonB-dependent receptor, plug domain"/>
    <property type="match status" value="1"/>
</dbReference>
<dbReference type="RefSeq" id="WP_077754068.1">
    <property type="nucleotide sequence ID" value="NZ_CP014782.1"/>
</dbReference>
<dbReference type="NCBIfam" id="TIGR01782">
    <property type="entry name" value="TonB-Xanth-Caul"/>
    <property type="match status" value="1"/>
</dbReference>
<keyword evidence="13" id="KW-0675">Receptor</keyword>
<dbReference type="InterPro" id="IPR039426">
    <property type="entry name" value="TonB-dep_rcpt-like"/>
</dbReference>
<comment type="subcellular location">
    <subcellularLocation>
        <location evidence="1 8">Cell outer membrane</location>
        <topology evidence="1 8">Multi-pass membrane protein</topology>
    </subcellularLocation>
</comment>
<dbReference type="PROSITE" id="PS52016">
    <property type="entry name" value="TONB_DEPENDENT_REC_3"/>
    <property type="match status" value="1"/>
</dbReference>
<keyword evidence="4 8" id="KW-0812">Transmembrane</keyword>
<sequence>MNRLNRIKVSYLSGLIALNLGMSANVNATEGSQAEANSDIEVIAVTGIRGSLIKSKDIKKGSDSVVDAITSEDIGKFPDQNVAESLQRITGVSIDRSGGEGQSITVRGLGPEFNTTLINKRTMATTSGGRSFNFDILASELISGAEVYKTQSANLQEGAIGATVNITTFKPLAIPGFKATGSVKAVYDEMSGTTSPQFSGLISNTFDDEKFGVLLSLAHSQRDSRYDEANTAYYERTDLTLNDGRTFDDVYMPQNYDQIAQTESRERTGGNLVFQYAPMDNLTFTLDALYSKYDVDYRQDILAHWFEENKLTDVTLDNNRTVVQLSMGNGSHSDFMVRQSQTENQLKAFGFNADWDLNDTINLAADISYSQASSDPLAGMTDTVAARPGDYSYDRSSGALRPSIIFNTNNSSNGLTAGWGDRSGTQIDDEVLEVKLDGEWIVDSGALATINFGVLYSDRTFGSTDYSTKWPVPVIWGDNSSPVYLDPNLFSHFDADGFLSGGDGASAQNWLTFNSEAWFDYVTSDEVMAQLDDPAASHALLDQYGTQMYASPTAYEVNETLNALYADFHFDGYLYDMPWKVVTGIRYVETTSKSKGNQIALLDLVSAPNEDGVVRAVESEDYLPVEASNSYDNWLPSLNANIEVIEDFIVRVAYSKSITRPELDEMSPLSSYSGGHLNSLKGKGANPLLMPFTSNNYDLSLEWYYQEGSYASVAAFRKDISGYLETEEIQEVVSVPSGDYDYKMTRPVNQNDAQITGYEFAIQHMFTSLPEPLDRLGFIANMTIVDSDSSSSTSGDPLPLVGLGDSQNLILFYEKDAVQFRIAYNNRSRFMQSKPLSWRGAHYVEDYAQVDISGSYDFNENLTLFIEGINITNELTVKTAEYSNQVLKVTETGPRYSLGIRGVF</sequence>
<evidence type="ECO:0000256" key="4">
    <source>
        <dbReference type="ARBA" id="ARBA00022692"/>
    </source>
</evidence>
<evidence type="ECO:0000256" key="5">
    <source>
        <dbReference type="ARBA" id="ARBA00023077"/>
    </source>
</evidence>
<dbReference type="InterPro" id="IPR036942">
    <property type="entry name" value="Beta-barrel_TonB_sf"/>
</dbReference>
<evidence type="ECO:0000256" key="8">
    <source>
        <dbReference type="PROSITE-ProRule" id="PRU01360"/>
    </source>
</evidence>
<dbReference type="PANTHER" id="PTHR40980">
    <property type="entry name" value="PLUG DOMAIN-CONTAINING PROTEIN"/>
    <property type="match status" value="1"/>
</dbReference>
<dbReference type="InterPro" id="IPR000531">
    <property type="entry name" value="Beta-barrel_TonB"/>
</dbReference>
<keyword evidence="6 8" id="KW-0472">Membrane</keyword>
<feature type="signal peptide" evidence="10">
    <location>
        <begin position="1"/>
        <end position="28"/>
    </location>
</feature>
<evidence type="ECO:0000256" key="3">
    <source>
        <dbReference type="ARBA" id="ARBA00022452"/>
    </source>
</evidence>
<evidence type="ECO:0000256" key="9">
    <source>
        <dbReference type="RuleBase" id="RU003357"/>
    </source>
</evidence>
<dbReference type="Gene3D" id="2.40.170.20">
    <property type="entry name" value="TonB-dependent receptor, beta-barrel domain"/>
    <property type="match status" value="1"/>
</dbReference>
<dbReference type="Pfam" id="PF00593">
    <property type="entry name" value="TonB_dep_Rec_b-barrel"/>
    <property type="match status" value="1"/>
</dbReference>
<dbReference type="KEGG" id="spsw:Sps_03996"/>
<keyword evidence="2 8" id="KW-0813">Transport</keyword>
<dbReference type="AlphaFoldDB" id="A0A1S6HUE0"/>
<evidence type="ECO:0000313" key="14">
    <source>
        <dbReference type="Proteomes" id="UP000189545"/>
    </source>
</evidence>
<evidence type="ECO:0000256" key="1">
    <source>
        <dbReference type="ARBA" id="ARBA00004571"/>
    </source>
</evidence>
<dbReference type="InterPro" id="IPR012910">
    <property type="entry name" value="Plug_dom"/>
</dbReference>
<dbReference type="CDD" id="cd01347">
    <property type="entry name" value="ligand_gated_channel"/>
    <property type="match status" value="1"/>
</dbReference>
<accession>A0A1S6HUE0</accession>
<keyword evidence="10" id="KW-0732">Signal</keyword>
<protein>
    <submittedName>
        <fullName evidence="13">TonB-dependent receptor</fullName>
    </submittedName>
</protein>
<keyword evidence="3 8" id="KW-1134">Transmembrane beta strand</keyword>
<dbReference type="PANTHER" id="PTHR40980:SF3">
    <property type="entry name" value="TONB-DEPENDENT RECEPTOR-LIKE BETA-BARREL DOMAIN-CONTAINING PROTEIN"/>
    <property type="match status" value="1"/>
</dbReference>
<dbReference type="EMBL" id="CP014782">
    <property type="protein sequence ID" value="AQS39111.1"/>
    <property type="molecule type" value="Genomic_DNA"/>
</dbReference>
<name>A0A1S6HUE0_9GAMM</name>
<dbReference type="GO" id="GO:0009279">
    <property type="term" value="C:cell outer membrane"/>
    <property type="evidence" value="ECO:0007669"/>
    <property type="project" value="UniProtKB-SubCell"/>
</dbReference>
<dbReference type="OrthoDB" id="8727862at2"/>
<dbReference type="Proteomes" id="UP000189545">
    <property type="component" value="Chromosome"/>
</dbReference>
<evidence type="ECO:0000313" key="13">
    <source>
        <dbReference type="EMBL" id="AQS39111.1"/>
    </source>
</evidence>
<evidence type="ECO:0000259" key="11">
    <source>
        <dbReference type="Pfam" id="PF00593"/>
    </source>
</evidence>
<comment type="similarity">
    <text evidence="8 9">Belongs to the TonB-dependent receptor family.</text>
</comment>
<dbReference type="STRING" id="225848.Sps_03996"/>
<dbReference type="SUPFAM" id="SSF56935">
    <property type="entry name" value="Porins"/>
    <property type="match status" value="1"/>
</dbReference>
<organism evidence="13 14">
    <name type="scientific">Shewanella psychrophila</name>
    <dbReference type="NCBI Taxonomy" id="225848"/>
    <lineage>
        <taxon>Bacteria</taxon>
        <taxon>Pseudomonadati</taxon>
        <taxon>Pseudomonadota</taxon>
        <taxon>Gammaproteobacteria</taxon>
        <taxon>Alteromonadales</taxon>
        <taxon>Shewanellaceae</taxon>
        <taxon>Shewanella</taxon>
    </lineage>
</organism>
<feature type="domain" description="TonB-dependent receptor-like beta-barrel" evidence="11">
    <location>
        <begin position="389"/>
        <end position="871"/>
    </location>
</feature>
<evidence type="ECO:0000259" key="12">
    <source>
        <dbReference type="Pfam" id="PF07715"/>
    </source>
</evidence>
<evidence type="ECO:0000256" key="7">
    <source>
        <dbReference type="ARBA" id="ARBA00023237"/>
    </source>
</evidence>
<dbReference type="InterPro" id="IPR010104">
    <property type="entry name" value="TonB_rcpt_bac"/>
</dbReference>
<dbReference type="Pfam" id="PF07715">
    <property type="entry name" value="Plug"/>
    <property type="match status" value="1"/>
</dbReference>
<reference evidence="13 14" key="1">
    <citation type="submission" date="2016-03" db="EMBL/GenBank/DDBJ databases">
        <title>Complete genome sequence of Shewanella psychrophila WP2, a deep sea bacterium isolated from west Pacific sediment.</title>
        <authorList>
            <person name="Xu G."/>
            <person name="Jian H."/>
        </authorList>
    </citation>
    <scope>NUCLEOTIDE SEQUENCE [LARGE SCALE GENOMIC DNA]</scope>
    <source>
        <strain evidence="13 14">WP2</strain>
    </source>
</reference>
<gene>
    <name evidence="13" type="ORF">Sps_03996</name>
</gene>